<dbReference type="InterPro" id="IPR042401">
    <property type="entry name" value="SPMAP2-like"/>
</dbReference>
<gene>
    <name evidence="3" type="ORF">BSL78_14321</name>
</gene>
<dbReference type="Proteomes" id="UP000230750">
    <property type="component" value="Unassembled WGS sequence"/>
</dbReference>
<feature type="compositionally biased region" description="Polar residues" evidence="2">
    <location>
        <begin position="306"/>
        <end position="315"/>
    </location>
</feature>
<evidence type="ECO:0000313" key="3">
    <source>
        <dbReference type="EMBL" id="PIK48825.1"/>
    </source>
</evidence>
<feature type="compositionally biased region" description="Polar residues" evidence="2">
    <location>
        <begin position="17"/>
        <end position="38"/>
    </location>
</feature>
<proteinExistence type="predicted"/>
<feature type="region of interest" description="Disordered" evidence="2">
    <location>
        <begin position="56"/>
        <end position="79"/>
    </location>
</feature>
<protein>
    <submittedName>
        <fullName evidence="3">Putative testicular haploid expressed protein-like isoform X2</fullName>
    </submittedName>
</protein>
<accession>A0A2G8KLI2</accession>
<dbReference type="Pfam" id="PF14912">
    <property type="entry name" value="THEG"/>
    <property type="match status" value="4"/>
</dbReference>
<reference evidence="3 4" key="1">
    <citation type="journal article" date="2017" name="PLoS Biol.">
        <title>The sea cucumber genome provides insights into morphological evolution and visceral regeneration.</title>
        <authorList>
            <person name="Zhang X."/>
            <person name="Sun L."/>
            <person name="Yuan J."/>
            <person name="Sun Y."/>
            <person name="Gao Y."/>
            <person name="Zhang L."/>
            <person name="Li S."/>
            <person name="Dai H."/>
            <person name="Hamel J.F."/>
            <person name="Liu C."/>
            <person name="Yu Y."/>
            <person name="Liu S."/>
            <person name="Lin W."/>
            <person name="Guo K."/>
            <person name="Jin S."/>
            <person name="Xu P."/>
            <person name="Storey K.B."/>
            <person name="Huan P."/>
            <person name="Zhang T."/>
            <person name="Zhou Y."/>
            <person name="Zhang J."/>
            <person name="Lin C."/>
            <person name="Li X."/>
            <person name="Xing L."/>
            <person name="Huo D."/>
            <person name="Sun M."/>
            <person name="Wang L."/>
            <person name="Mercier A."/>
            <person name="Li F."/>
            <person name="Yang H."/>
            <person name="Xiang J."/>
        </authorList>
    </citation>
    <scope>NUCLEOTIDE SEQUENCE [LARGE SCALE GENOMIC DNA]</scope>
    <source>
        <strain evidence="3">Shaxun</strain>
        <tissue evidence="3">Muscle</tissue>
    </source>
</reference>
<dbReference type="SMART" id="SM00705">
    <property type="entry name" value="THEG"/>
    <property type="match status" value="6"/>
</dbReference>
<dbReference type="AlphaFoldDB" id="A0A2G8KLI2"/>
<dbReference type="PANTHER" id="PTHR15901:SF15">
    <property type="entry name" value="TESTICULAR HAPLOID EXPRESSED GENE PROTEIN-LIKE"/>
    <property type="match status" value="1"/>
</dbReference>
<feature type="compositionally biased region" description="Basic and acidic residues" evidence="2">
    <location>
        <begin position="238"/>
        <end position="263"/>
    </location>
</feature>
<name>A0A2G8KLI2_STIJA</name>
<feature type="compositionally biased region" description="Basic residues" evidence="2">
    <location>
        <begin position="56"/>
        <end position="67"/>
    </location>
</feature>
<keyword evidence="4" id="KW-1185">Reference proteome</keyword>
<evidence type="ECO:0000313" key="4">
    <source>
        <dbReference type="Proteomes" id="UP000230750"/>
    </source>
</evidence>
<feature type="region of interest" description="Disordered" evidence="2">
    <location>
        <begin position="233"/>
        <end position="315"/>
    </location>
</feature>
<feature type="region of interest" description="Disordered" evidence="2">
    <location>
        <begin position="1"/>
        <end position="38"/>
    </location>
</feature>
<sequence length="398" mass="44482">MAALLEKSYGGDKLPSLVTSPTPKSIGRSPTGSAKSTASLPKLVLKAYGTAYSNSLKKKNRATRRKSLTTSSEKSKLPKLLQSDINQNGVSRENHFDNYSNLRGRERCIYLAEPKTNKTIWLTSVGPKLVWGNQETMWPISPAALEAESSKRVEELSVPKKNFRHTLDGNERIHVFSCGRNSVIWDVSPLAMKTEPSDRIVSLAQTKSLPPLYQEDRAKHSFSCGRESPVWTVSDAAQKAKEKDRLEQLARPKTPHRDYELPRQVESLVSDNAKKGRASARVEQLARPKSRPHGPFREPKWPVSPTAKQATASTRQIELSKPKGVADGFLPARSTLWEVRKSALRAHATSRTHELSKPIERATMDHVQFNPDAFIVSEAEKARCPPRIEELSQPLNRN</sequence>
<evidence type="ECO:0000256" key="2">
    <source>
        <dbReference type="SAM" id="MobiDB-lite"/>
    </source>
</evidence>
<keyword evidence="1" id="KW-0677">Repeat</keyword>
<organism evidence="3 4">
    <name type="scientific">Stichopus japonicus</name>
    <name type="common">Sea cucumber</name>
    <dbReference type="NCBI Taxonomy" id="307972"/>
    <lineage>
        <taxon>Eukaryota</taxon>
        <taxon>Metazoa</taxon>
        <taxon>Echinodermata</taxon>
        <taxon>Eleutherozoa</taxon>
        <taxon>Echinozoa</taxon>
        <taxon>Holothuroidea</taxon>
        <taxon>Aspidochirotacea</taxon>
        <taxon>Aspidochirotida</taxon>
        <taxon>Stichopodidae</taxon>
        <taxon>Apostichopus</taxon>
    </lineage>
</organism>
<dbReference type="STRING" id="307972.A0A2G8KLI2"/>
<dbReference type="PANTHER" id="PTHR15901">
    <property type="entry name" value="TESTICULAR HAPLOID EXPRESSED GENE PROTEIN"/>
    <property type="match status" value="1"/>
</dbReference>
<dbReference type="EMBL" id="MRZV01000500">
    <property type="protein sequence ID" value="PIK48825.1"/>
    <property type="molecule type" value="Genomic_DNA"/>
</dbReference>
<dbReference type="OrthoDB" id="25466at2759"/>
<evidence type="ECO:0000256" key="1">
    <source>
        <dbReference type="ARBA" id="ARBA00022737"/>
    </source>
</evidence>
<dbReference type="InterPro" id="IPR006623">
    <property type="entry name" value="THEG"/>
</dbReference>
<comment type="caution">
    <text evidence="3">The sequence shown here is derived from an EMBL/GenBank/DDBJ whole genome shotgun (WGS) entry which is preliminary data.</text>
</comment>